<keyword evidence="4" id="KW-1185">Reference proteome</keyword>
<gene>
    <name evidence="3" type="ORF">OFY01_14085</name>
</gene>
<feature type="domain" description="UspA" evidence="2">
    <location>
        <begin position="122"/>
        <end position="258"/>
    </location>
</feature>
<feature type="non-terminal residue" evidence="3">
    <location>
        <position position="1"/>
    </location>
</feature>
<name>A0ABT3TY10_9ACTN</name>
<organism evidence="3 4">
    <name type="scientific">Streptomyces beihaiensis</name>
    <dbReference type="NCBI Taxonomy" id="2984495"/>
    <lineage>
        <taxon>Bacteria</taxon>
        <taxon>Bacillati</taxon>
        <taxon>Actinomycetota</taxon>
        <taxon>Actinomycetes</taxon>
        <taxon>Kitasatosporales</taxon>
        <taxon>Streptomycetaceae</taxon>
        <taxon>Streptomyces</taxon>
    </lineage>
</organism>
<dbReference type="PRINTS" id="PR01438">
    <property type="entry name" value="UNVRSLSTRESS"/>
</dbReference>
<accession>A0ABT3TY10</accession>
<dbReference type="Proteomes" id="UP001163064">
    <property type="component" value="Unassembled WGS sequence"/>
</dbReference>
<dbReference type="Pfam" id="PF00582">
    <property type="entry name" value="Usp"/>
    <property type="match status" value="2"/>
</dbReference>
<dbReference type="SUPFAM" id="SSF52402">
    <property type="entry name" value="Adenine nucleotide alpha hydrolases-like"/>
    <property type="match status" value="2"/>
</dbReference>
<sequence>GIPQLGGIPLPHDMGEAARTWARTMLTEAAGEAGRRHPGLTVETDDLPGEPVQALLDEAGQAGLLVLGSRGLGPLTGSVVGSVAHAVVARSTAPVVLVPAGERGASEHVPDAVGRESESAAYRDVVLGLDPAHADAAVLDFAFDEAARRRSGLHVVHGWSLPPYYARFSGALDPELDAQLAARARARLNDVLESWRDRYPGVTVREHAVIGSAGPLLVEASHDASLIVVGRGGGHPGQVGPVVQAVLHHAVAPVAVVPHG</sequence>
<evidence type="ECO:0000313" key="4">
    <source>
        <dbReference type="Proteomes" id="UP001163064"/>
    </source>
</evidence>
<dbReference type="InterPro" id="IPR014729">
    <property type="entry name" value="Rossmann-like_a/b/a_fold"/>
</dbReference>
<dbReference type="Gene3D" id="3.40.50.620">
    <property type="entry name" value="HUPs"/>
    <property type="match status" value="2"/>
</dbReference>
<dbReference type="InterPro" id="IPR006016">
    <property type="entry name" value="UspA"/>
</dbReference>
<reference evidence="3" key="1">
    <citation type="submission" date="2022-10" db="EMBL/GenBank/DDBJ databases">
        <title>Streptomyces beihaiensis sp. nov., a chitin degrading actinobacterium, isolated from shrimp pond soil.</title>
        <authorList>
            <person name="Xie J."/>
            <person name="Shen N."/>
        </authorList>
    </citation>
    <scope>NUCLEOTIDE SEQUENCE</scope>
    <source>
        <strain evidence="3">GXMU-J5</strain>
    </source>
</reference>
<dbReference type="EMBL" id="JAPHNL010000134">
    <property type="protein sequence ID" value="MCX3060868.1"/>
    <property type="molecule type" value="Genomic_DNA"/>
</dbReference>
<dbReference type="InterPro" id="IPR006015">
    <property type="entry name" value="Universal_stress_UspA"/>
</dbReference>
<evidence type="ECO:0000256" key="1">
    <source>
        <dbReference type="ARBA" id="ARBA00008791"/>
    </source>
</evidence>
<evidence type="ECO:0000313" key="3">
    <source>
        <dbReference type="EMBL" id="MCX3060868.1"/>
    </source>
</evidence>
<proteinExistence type="inferred from homology"/>
<feature type="domain" description="UspA" evidence="2">
    <location>
        <begin position="29"/>
        <end position="99"/>
    </location>
</feature>
<comment type="similarity">
    <text evidence="1">Belongs to the universal stress protein A family.</text>
</comment>
<dbReference type="PANTHER" id="PTHR46268:SF6">
    <property type="entry name" value="UNIVERSAL STRESS PROTEIN UP12"/>
    <property type="match status" value="1"/>
</dbReference>
<comment type="caution">
    <text evidence="3">The sequence shown here is derived from an EMBL/GenBank/DDBJ whole genome shotgun (WGS) entry which is preliminary data.</text>
</comment>
<dbReference type="PANTHER" id="PTHR46268">
    <property type="entry name" value="STRESS RESPONSE PROTEIN NHAX"/>
    <property type="match status" value="1"/>
</dbReference>
<dbReference type="RefSeq" id="WP_266599796.1">
    <property type="nucleotide sequence ID" value="NZ_JAPHNL010000134.1"/>
</dbReference>
<evidence type="ECO:0000259" key="2">
    <source>
        <dbReference type="Pfam" id="PF00582"/>
    </source>
</evidence>
<protein>
    <submittedName>
        <fullName evidence="3">Universal stress protein</fullName>
    </submittedName>
</protein>